<proteinExistence type="predicted"/>
<gene>
    <name evidence="2" type="ORF">FHX40_1498</name>
</gene>
<dbReference type="Proteomes" id="UP000319213">
    <property type="component" value="Unassembled WGS sequence"/>
</dbReference>
<reference evidence="2 3" key="1">
    <citation type="submission" date="2019-06" db="EMBL/GenBank/DDBJ databases">
        <title>Sequencing the genomes of 1000 actinobacteria strains.</title>
        <authorList>
            <person name="Klenk H.-P."/>
        </authorList>
    </citation>
    <scope>NUCLEOTIDE SEQUENCE [LARGE SCALE GENOMIC DNA]</scope>
    <source>
        <strain evidence="2 3">DSM 43186</strain>
    </source>
</reference>
<keyword evidence="1" id="KW-0812">Transmembrane</keyword>
<protein>
    <submittedName>
        <fullName evidence="2">ABC-2 family transporter</fullName>
    </submittedName>
</protein>
<feature type="transmembrane region" description="Helical" evidence="1">
    <location>
        <begin position="144"/>
        <end position="166"/>
    </location>
</feature>
<feature type="transmembrane region" description="Helical" evidence="1">
    <location>
        <begin position="21"/>
        <end position="42"/>
    </location>
</feature>
<feature type="transmembrane region" description="Helical" evidence="1">
    <location>
        <begin position="97"/>
        <end position="124"/>
    </location>
</feature>
<comment type="caution">
    <text evidence="2">The sequence shown here is derived from an EMBL/GenBank/DDBJ whole genome shotgun (WGS) entry which is preliminary data.</text>
</comment>
<dbReference type="Pfam" id="PF12679">
    <property type="entry name" value="ABC2_membrane_2"/>
    <property type="match status" value="1"/>
</dbReference>
<dbReference type="AlphaFoldDB" id="A0A543IW57"/>
<dbReference type="EMBL" id="VFPQ01000001">
    <property type="protein sequence ID" value="TQM74814.1"/>
    <property type="molecule type" value="Genomic_DNA"/>
</dbReference>
<evidence type="ECO:0000256" key="1">
    <source>
        <dbReference type="SAM" id="Phobius"/>
    </source>
</evidence>
<sequence>MSVVAAARAEWVKIRSLRSTAGALLPVVVAGVGLACLAGNTMRDAADDPAFDPLFPAFYGLTLAQLGVVVFAVLTIGGEYGTGTIAPSLLATPRRGVFYAGKALAATLTAAAVALVTVPAAFFAAQRALGPAGVGVGAEGVPEAMAGAFLFLTLMCPFALGVATMLRSTVRSLGIMLPMFFLGSQGIANVPALKPVLQYLPDQVAWVIMHLTPPDDPRFARAYGAWEGVGLLVLWTAAALAGGYLVLRRDDI</sequence>
<keyword evidence="3" id="KW-1185">Reference proteome</keyword>
<dbReference type="GO" id="GO:0005886">
    <property type="term" value="C:plasma membrane"/>
    <property type="evidence" value="ECO:0007669"/>
    <property type="project" value="UniProtKB-SubCell"/>
</dbReference>
<feature type="transmembrane region" description="Helical" evidence="1">
    <location>
        <begin position="173"/>
        <end position="193"/>
    </location>
</feature>
<keyword evidence="1" id="KW-0472">Membrane</keyword>
<keyword evidence="1" id="KW-1133">Transmembrane helix</keyword>
<accession>A0A543IW57</accession>
<dbReference type="OrthoDB" id="3297477at2"/>
<feature type="transmembrane region" description="Helical" evidence="1">
    <location>
        <begin position="54"/>
        <end position="76"/>
    </location>
</feature>
<evidence type="ECO:0000313" key="3">
    <source>
        <dbReference type="Proteomes" id="UP000319213"/>
    </source>
</evidence>
<dbReference type="RefSeq" id="WP_142258932.1">
    <property type="nucleotide sequence ID" value="NZ_BMPV01000003.1"/>
</dbReference>
<name>A0A543IW57_9ACTN</name>
<feature type="transmembrane region" description="Helical" evidence="1">
    <location>
        <begin position="223"/>
        <end position="247"/>
    </location>
</feature>
<evidence type="ECO:0000313" key="2">
    <source>
        <dbReference type="EMBL" id="TQM74814.1"/>
    </source>
</evidence>
<organism evidence="2 3">
    <name type="scientific">Thermopolyspora flexuosa</name>
    <dbReference type="NCBI Taxonomy" id="103836"/>
    <lineage>
        <taxon>Bacteria</taxon>
        <taxon>Bacillati</taxon>
        <taxon>Actinomycetota</taxon>
        <taxon>Actinomycetes</taxon>
        <taxon>Streptosporangiales</taxon>
        <taxon>Streptosporangiaceae</taxon>
        <taxon>Thermopolyspora</taxon>
    </lineage>
</organism>
<dbReference type="GO" id="GO:0140359">
    <property type="term" value="F:ABC-type transporter activity"/>
    <property type="evidence" value="ECO:0007669"/>
    <property type="project" value="InterPro"/>
</dbReference>